<accession>A0A1S3FTV8</accession>
<dbReference type="KEGG" id="dord:105991819"/>
<evidence type="ECO:0000256" key="2">
    <source>
        <dbReference type="ARBA" id="ARBA00023054"/>
    </source>
</evidence>
<feature type="region of interest" description="Disordered" evidence="3">
    <location>
        <begin position="443"/>
        <end position="589"/>
    </location>
</feature>
<dbReference type="PANTHER" id="PTHR15919">
    <property type="entry name" value="DAPPER-RELATED"/>
    <property type="match status" value="1"/>
</dbReference>
<dbReference type="GO" id="GO:1900108">
    <property type="term" value="P:negative regulation of nodal signaling pathway"/>
    <property type="evidence" value="ECO:0007669"/>
    <property type="project" value="TreeGrafter"/>
</dbReference>
<feature type="compositionally biased region" description="Low complexity" evidence="3">
    <location>
        <begin position="234"/>
        <end position="243"/>
    </location>
</feature>
<dbReference type="PANTHER" id="PTHR15919:SF13">
    <property type="entry name" value="DAPPER HOMOLOG 2"/>
    <property type="match status" value="1"/>
</dbReference>
<feature type="compositionally biased region" description="Polar residues" evidence="3">
    <location>
        <begin position="523"/>
        <end position="533"/>
    </location>
</feature>
<keyword evidence="2" id="KW-0175">Coiled coil</keyword>
<sequence length="617" mass="65008">MGDWRPRSADETTVPAWRPQLTKEGTRPLDRTEDTGQPWEVFRPRPVSTGDLERVLPVDLGLHGTGPDNTSASSCQGIDALDPTYQCDLVARGGQEVYLYPSPLHAVALQSPLFAPTKETPQPVSQSPPKTPPLSSRSLSRTQAGPSYEPGTAGAYINRLLNLRGQRVPQRGVVGVQVPPRRSTPPSPQQLAGQPSGGGGRPEKPGCTPGEDAHRMARGRAAGRDGPGQQGLGSPTDSLSSDSPPEDRPKPWGCSVDGESTVGPSVCTQARQGHGDRGPGCAPLPSAERSRGSPPLPPGPLVRPARAVGDACPVLPASLPQPQAMSVRIRAGDGVPRPGRPPPALPERHWVSHAAPALPPAWDPPHRPPGGGPRRRPMLAREAPGRSCSESTLYPVPLSVPLVVAPQEGYHVASHALFLGEAAPLGAASRRKQRRWRSTVEISAGGLPASCLEPDTGAPRPRSVTRKASGPGAQSRPALARQDACARGESEPWEPSAEGAHQRPSTIAETSEEEEEEEEAASDHTTNCFGDQESSSSDVDCCVQSSSSSSPPAGGAGALCGRPAWPGEAPLPLPKAWRGARPPLPPMPKLCRIKASKALKKKIRRFQPTALKVMTMV</sequence>
<dbReference type="FunCoup" id="A0A1S3FTV8">
    <property type="interactions" value="654"/>
</dbReference>
<dbReference type="GeneID" id="105991819"/>
<comment type="similarity">
    <text evidence="1">Belongs to the dapper family.</text>
</comment>
<dbReference type="InParanoid" id="A0A1S3FTV8"/>
<keyword evidence="4" id="KW-1185">Reference proteome</keyword>
<evidence type="ECO:0000256" key="3">
    <source>
        <dbReference type="SAM" id="MobiDB-lite"/>
    </source>
</evidence>
<dbReference type="InterPro" id="IPR024843">
    <property type="entry name" value="Dapper"/>
</dbReference>
<evidence type="ECO:0000313" key="5">
    <source>
        <dbReference type="RefSeq" id="XP_012879998.1"/>
    </source>
</evidence>
<dbReference type="AlphaFoldDB" id="A0A1S3FTV8"/>
<dbReference type="RefSeq" id="XP_012879998.1">
    <property type="nucleotide sequence ID" value="XM_013024544.1"/>
</dbReference>
<evidence type="ECO:0000256" key="1">
    <source>
        <dbReference type="ARBA" id="ARBA00010807"/>
    </source>
</evidence>
<feature type="compositionally biased region" description="Low complexity" evidence="3">
    <location>
        <begin position="534"/>
        <end position="550"/>
    </location>
</feature>
<dbReference type="Pfam" id="PF15268">
    <property type="entry name" value="Dapper"/>
    <property type="match status" value="1"/>
</dbReference>
<feature type="compositionally biased region" description="Polar residues" evidence="3">
    <location>
        <begin position="119"/>
        <end position="145"/>
    </location>
</feature>
<reference evidence="5" key="1">
    <citation type="submission" date="2025-08" db="UniProtKB">
        <authorList>
            <consortium name="RefSeq"/>
        </authorList>
    </citation>
    <scope>IDENTIFICATION</scope>
    <source>
        <tissue evidence="5">Kidney</tissue>
    </source>
</reference>
<evidence type="ECO:0000313" key="4">
    <source>
        <dbReference type="Proteomes" id="UP000081671"/>
    </source>
</evidence>
<dbReference type="GO" id="GO:0005737">
    <property type="term" value="C:cytoplasm"/>
    <property type="evidence" value="ECO:0007669"/>
    <property type="project" value="TreeGrafter"/>
</dbReference>
<dbReference type="STRING" id="10020.ENSDORP00000003473"/>
<feature type="compositionally biased region" description="Basic and acidic residues" evidence="3">
    <location>
        <begin position="24"/>
        <end position="34"/>
    </location>
</feature>
<feature type="compositionally biased region" description="Pro residues" evidence="3">
    <location>
        <begin position="357"/>
        <end position="371"/>
    </location>
</feature>
<proteinExistence type="inferred from homology"/>
<feature type="compositionally biased region" description="Basic and acidic residues" evidence="3">
    <location>
        <begin position="1"/>
        <end position="10"/>
    </location>
</feature>
<feature type="compositionally biased region" description="Polar residues" evidence="3">
    <location>
        <begin position="262"/>
        <end position="271"/>
    </location>
</feature>
<organism evidence="4 5">
    <name type="scientific">Dipodomys ordii</name>
    <name type="common">Ord's kangaroo rat</name>
    <dbReference type="NCBI Taxonomy" id="10020"/>
    <lineage>
        <taxon>Eukaryota</taxon>
        <taxon>Metazoa</taxon>
        <taxon>Chordata</taxon>
        <taxon>Craniata</taxon>
        <taxon>Vertebrata</taxon>
        <taxon>Euteleostomi</taxon>
        <taxon>Mammalia</taxon>
        <taxon>Eutheria</taxon>
        <taxon>Euarchontoglires</taxon>
        <taxon>Glires</taxon>
        <taxon>Rodentia</taxon>
        <taxon>Castorimorpha</taxon>
        <taxon>Heteromyidae</taxon>
        <taxon>Dipodomyinae</taxon>
        <taxon>Dipodomys</taxon>
    </lineage>
</organism>
<feature type="compositionally biased region" description="Low complexity" evidence="3">
    <location>
        <begin position="164"/>
        <end position="181"/>
    </location>
</feature>
<dbReference type="CTD" id="168002"/>
<dbReference type="Proteomes" id="UP000081671">
    <property type="component" value="Unplaced"/>
</dbReference>
<feature type="region of interest" description="Disordered" evidence="3">
    <location>
        <begin position="116"/>
        <end position="393"/>
    </location>
</feature>
<dbReference type="OrthoDB" id="9950432at2759"/>
<feature type="compositionally biased region" description="Acidic residues" evidence="3">
    <location>
        <begin position="510"/>
        <end position="520"/>
    </location>
</feature>
<name>A0A1S3FTV8_DIPOR</name>
<gene>
    <name evidence="5" type="primary">Dact2</name>
</gene>
<feature type="region of interest" description="Disordered" evidence="3">
    <location>
        <begin position="1"/>
        <end position="52"/>
    </location>
</feature>
<protein>
    <submittedName>
        <fullName evidence="5">Dapper homolog 2</fullName>
    </submittedName>
</protein>